<dbReference type="Proteomes" id="UP000000740">
    <property type="component" value="Chromosome 1"/>
</dbReference>
<sequence>MYQTIDHGSMEHPPDASVEELLSAARTATGDELRSLTYFSEDDVEQLYLRSDLSRTADLVGFAESERHGFRAQSLYADTQLGDYQFTVRVFENGYLTRVIANDHGVWVTTDSMEIDRFEELASALASILRSFDPM</sequence>
<keyword evidence="2" id="KW-1185">Reference proteome</keyword>
<protein>
    <submittedName>
        <fullName evidence="1">Uncharacterized protein</fullName>
    </submittedName>
</protein>
<dbReference type="eggNOG" id="arCOG07569">
    <property type="taxonomic scope" value="Archaea"/>
</dbReference>
<dbReference type="EMBL" id="CP001365">
    <property type="protein sequence ID" value="ACM56297.1"/>
    <property type="molecule type" value="Genomic_DNA"/>
</dbReference>
<organism evidence="1 2">
    <name type="scientific">Halorubrum lacusprofundi (strain ATCC 49239 / DSM 5036 / JCM 8891 / ACAM 34)</name>
    <dbReference type="NCBI Taxonomy" id="416348"/>
    <lineage>
        <taxon>Archaea</taxon>
        <taxon>Methanobacteriati</taxon>
        <taxon>Methanobacteriota</taxon>
        <taxon>Stenosarchaea group</taxon>
        <taxon>Halobacteria</taxon>
        <taxon>Halobacteriales</taxon>
        <taxon>Haloferacaceae</taxon>
        <taxon>Halorubrum</taxon>
    </lineage>
</organism>
<evidence type="ECO:0000313" key="1">
    <source>
        <dbReference type="EMBL" id="ACM56297.1"/>
    </source>
</evidence>
<dbReference type="KEGG" id="hla:Hlac_0695"/>
<dbReference type="Pfam" id="PF24366">
    <property type="entry name" value="DUF7522"/>
    <property type="match status" value="1"/>
</dbReference>
<dbReference type="AlphaFoldDB" id="B9LUE0"/>
<evidence type="ECO:0000313" key="2">
    <source>
        <dbReference type="Proteomes" id="UP000000740"/>
    </source>
</evidence>
<accession>B9LUE0</accession>
<gene>
    <name evidence="1" type="ordered locus">Hlac_0695</name>
</gene>
<dbReference type="InterPro" id="IPR055944">
    <property type="entry name" value="DUF7522"/>
</dbReference>
<dbReference type="HOGENOM" id="CLU_135997_0_0_2"/>
<proteinExistence type="predicted"/>
<reference evidence="1 2" key="1">
    <citation type="journal article" date="2016" name="Stand. Genomic Sci.">
        <title>Complete genome sequence of the Antarctic Halorubrum lacusprofundi type strain ACAM 34.</title>
        <authorList>
            <person name="Anderson I.J."/>
            <person name="DasSarma P."/>
            <person name="Lucas S."/>
            <person name="Copeland A."/>
            <person name="Lapidus A."/>
            <person name="Del Rio T.G."/>
            <person name="Tice H."/>
            <person name="Dalin E."/>
            <person name="Bruce D.C."/>
            <person name="Goodwin L."/>
            <person name="Pitluck S."/>
            <person name="Sims D."/>
            <person name="Brettin T.S."/>
            <person name="Detter J.C."/>
            <person name="Han C.S."/>
            <person name="Larimer F."/>
            <person name="Hauser L."/>
            <person name="Land M."/>
            <person name="Ivanova N."/>
            <person name="Richardson P."/>
            <person name="Cavicchioli R."/>
            <person name="DasSarma S."/>
            <person name="Woese C.R."/>
            <person name="Kyrpides N.C."/>
        </authorList>
    </citation>
    <scope>NUCLEOTIDE SEQUENCE [LARGE SCALE GENOMIC DNA]</scope>
    <source>
        <strain evidence="2">ATCC 49239 / DSM 5036 / JCM 8891 / ACAM 34</strain>
    </source>
</reference>
<name>B9LUE0_HALLT</name>